<accession>F0TCL7</accession>
<evidence type="ECO:0000313" key="3">
    <source>
        <dbReference type="EMBL" id="ADZ09294.1"/>
    </source>
</evidence>
<evidence type="ECO:0000313" key="4">
    <source>
        <dbReference type="Proteomes" id="UP000007490"/>
    </source>
</evidence>
<dbReference type="InterPro" id="IPR029052">
    <property type="entry name" value="Metallo-depent_PP-like"/>
</dbReference>
<organism evidence="3 4">
    <name type="scientific">Methanobacterium lacus (strain AL-21)</name>
    <dbReference type="NCBI Taxonomy" id="877455"/>
    <lineage>
        <taxon>Archaea</taxon>
        <taxon>Methanobacteriati</taxon>
        <taxon>Methanobacteriota</taxon>
        <taxon>Methanomada group</taxon>
        <taxon>Methanobacteria</taxon>
        <taxon>Methanobacteriales</taxon>
        <taxon>Methanobacteriaceae</taxon>
        <taxon>Methanobacterium</taxon>
    </lineage>
</organism>
<dbReference type="PANTHER" id="PTHR33393">
    <property type="entry name" value="POLYGLUTAMINE SYNTHESIS ACCESSORY PROTEIN RV0574C-RELATED"/>
    <property type="match status" value="1"/>
</dbReference>
<dbReference type="KEGG" id="mel:Metbo_1047"/>
<gene>
    <name evidence="3" type="ordered locus">Metbo_1047</name>
</gene>
<name>F0TCL7_METLA</name>
<dbReference type="InterPro" id="IPR019079">
    <property type="entry name" value="Capsule_synth_CapA"/>
</dbReference>
<dbReference type="Proteomes" id="UP000007490">
    <property type="component" value="Chromosome"/>
</dbReference>
<dbReference type="Pfam" id="PF09587">
    <property type="entry name" value="PGA_cap"/>
    <property type="match status" value="1"/>
</dbReference>
<dbReference type="SMART" id="SM00854">
    <property type="entry name" value="PGA_cap"/>
    <property type="match status" value="1"/>
</dbReference>
<dbReference type="CDD" id="cd07381">
    <property type="entry name" value="MPP_CapA"/>
    <property type="match status" value="1"/>
</dbReference>
<dbReference type="EMBL" id="CP002551">
    <property type="protein sequence ID" value="ADZ09294.1"/>
    <property type="molecule type" value="Genomic_DNA"/>
</dbReference>
<dbReference type="AlphaFoldDB" id="F0TCL7"/>
<sequence>MKKVAILILVVVVLLVAYGVNSLFNSSSNNSMSTSVSKSNITMYFTGDVMLGRNVESVLASGQNVFANVDEMFKNSDGAVINLEDPMTTSSTPYKSTIPLKANPAYAHVLKDNNIIVACLANNHIMDYGDTGLNDTISALKASGINYTGAGNNVDQSSKPVYLNIKDRKMAILNYMDNTTFTGFSASEMAAATSSSAGYAPADPNLIKKDIDEAKKNSDMVIVVFHYGNEYSTQPNTYQVTLSHACIDDGADMVIGSHPHVIQTIETYNGKPIFYSLGNFVFDMSNSATHESLMVEMDLNNNTANIKVHPMVLVNYMPQLMNNASSTQLLENLKNESPVNMTITGGEGVISFPIE</sequence>
<dbReference type="PANTHER" id="PTHR33393:SF11">
    <property type="entry name" value="POLYGLUTAMINE SYNTHESIS ACCESSORY PROTEIN RV0574C-RELATED"/>
    <property type="match status" value="1"/>
</dbReference>
<evidence type="ECO:0000256" key="1">
    <source>
        <dbReference type="ARBA" id="ARBA00005662"/>
    </source>
</evidence>
<dbReference type="HOGENOM" id="CLU_038823_2_2_2"/>
<dbReference type="eggNOG" id="arCOG07503">
    <property type="taxonomic scope" value="Archaea"/>
</dbReference>
<keyword evidence="4" id="KW-1185">Reference proteome</keyword>
<dbReference type="SUPFAM" id="SSF56300">
    <property type="entry name" value="Metallo-dependent phosphatases"/>
    <property type="match status" value="1"/>
</dbReference>
<evidence type="ECO:0000259" key="2">
    <source>
        <dbReference type="SMART" id="SM00854"/>
    </source>
</evidence>
<feature type="domain" description="Capsule synthesis protein CapA" evidence="2">
    <location>
        <begin position="42"/>
        <end position="284"/>
    </location>
</feature>
<comment type="similarity">
    <text evidence="1">Belongs to the CapA family.</text>
</comment>
<reference evidence="3 4" key="2">
    <citation type="journal article" date="2014" name="Int. J. Syst. Evol. Microbiol.">
        <title>Methanobacterium paludis sp. nov. and a novel strain of Methanobacterium lacus isolated from northern peatlands.</title>
        <authorList>
            <person name="Cadillo-Quiroz H."/>
            <person name="Brauer S.L."/>
            <person name="Goodson N."/>
            <person name="Yavitt J.B."/>
            <person name="Zinder S.H."/>
        </authorList>
    </citation>
    <scope>NUCLEOTIDE SEQUENCE [LARGE SCALE GENOMIC DNA]</scope>
    <source>
        <strain evidence="3 4">AL-21</strain>
    </source>
</reference>
<proteinExistence type="inferred from homology"/>
<dbReference type="RefSeq" id="WP_013644645.1">
    <property type="nucleotide sequence ID" value="NC_015216.1"/>
</dbReference>
<reference evidence="4" key="1">
    <citation type="submission" date="2011-02" db="EMBL/GenBank/DDBJ databases">
        <title>Complete sequence of Methanobacterium sp. AL-21.</title>
        <authorList>
            <consortium name="US DOE Joint Genome Institute"/>
            <person name="Lucas S."/>
            <person name="Copeland A."/>
            <person name="Lapidus A."/>
            <person name="Cheng J.-F."/>
            <person name="Goodwin L."/>
            <person name="Pitluck S."/>
            <person name="Chertkov O."/>
            <person name="Detter J.C."/>
            <person name="Han C."/>
            <person name="Tapia R."/>
            <person name="Land M."/>
            <person name="Hauser L."/>
            <person name="Kyrpides N."/>
            <person name="Ivanova N."/>
            <person name="Mikhailova N."/>
            <person name="Pagani I."/>
            <person name="Cadillo-Quiroz H."/>
            <person name="Imachi H."/>
            <person name="Zinder S."/>
            <person name="Liu W."/>
            <person name="Woyke T."/>
        </authorList>
    </citation>
    <scope>NUCLEOTIDE SEQUENCE [LARGE SCALE GENOMIC DNA]</scope>
    <source>
        <strain evidence="4">AL-21</strain>
    </source>
</reference>
<dbReference type="InterPro" id="IPR052169">
    <property type="entry name" value="CW_Biosynth-Accessory"/>
</dbReference>
<protein>
    <submittedName>
        <fullName evidence="3">Capsule synthesis protein, CapA</fullName>
    </submittedName>
</protein>
<dbReference type="GeneID" id="10277496"/>
<dbReference type="Gene3D" id="3.60.21.10">
    <property type="match status" value="1"/>
</dbReference>